<accession>A0A5M3W3N2</accession>
<proteinExistence type="predicted"/>
<dbReference type="Pfam" id="PF10127">
    <property type="entry name" value="RlaP"/>
    <property type="match status" value="1"/>
</dbReference>
<keyword evidence="2" id="KW-1185">Reference proteome</keyword>
<dbReference type="EMBL" id="BLAD01000060">
    <property type="protein sequence ID" value="GES02632.1"/>
    <property type="molecule type" value="Genomic_DNA"/>
</dbReference>
<protein>
    <submittedName>
        <fullName evidence="1">Nucleotidyltransferase</fullName>
    </submittedName>
</protein>
<evidence type="ECO:0000313" key="2">
    <source>
        <dbReference type="Proteomes" id="UP000334990"/>
    </source>
</evidence>
<name>A0A5M3W3N2_9ACTN</name>
<dbReference type="AlphaFoldDB" id="A0A5M3W3N2"/>
<evidence type="ECO:0000313" key="1">
    <source>
        <dbReference type="EMBL" id="GES02632.1"/>
    </source>
</evidence>
<keyword evidence="1" id="KW-0808">Transferase</keyword>
<gene>
    <name evidence="1" type="ORF">Acor_46980</name>
</gene>
<organism evidence="1 2">
    <name type="scientific">Acrocarpospora corrugata</name>
    <dbReference type="NCBI Taxonomy" id="35763"/>
    <lineage>
        <taxon>Bacteria</taxon>
        <taxon>Bacillati</taxon>
        <taxon>Actinomycetota</taxon>
        <taxon>Actinomycetes</taxon>
        <taxon>Streptosporangiales</taxon>
        <taxon>Streptosporangiaceae</taxon>
        <taxon>Acrocarpospora</taxon>
    </lineage>
</organism>
<sequence length="245" mass="27917">MEASEQRLSEPDARFALPYFPISFSWWQRYTHEPDTDHTVLSVVVGSRAQGLDTAASDTDRRGVYAAPTSSFWRLDKPPTHLDGPLPEQFSWEIERFVSLALTCDPTVIECLWSPIVERVTPIGAELRELRPAFLSRRARKSFLEYADTLRKRIDPESPKWKSAMHMIRLLLSGRHLALHGEPLVHVGGHRDRLLAIRRGEIPWPEVQAWRARLIADLDEAPDGLPADPDRAAVEDFLIAVRKTN</sequence>
<comment type="caution">
    <text evidence="1">The sequence shown here is derived from an EMBL/GenBank/DDBJ whole genome shotgun (WGS) entry which is preliminary data.</text>
</comment>
<reference evidence="1 2" key="1">
    <citation type="submission" date="2019-10" db="EMBL/GenBank/DDBJ databases">
        <title>Whole genome shotgun sequence of Acrocarpospora corrugata NBRC 13972.</title>
        <authorList>
            <person name="Ichikawa N."/>
            <person name="Kimura A."/>
            <person name="Kitahashi Y."/>
            <person name="Komaki H."/>
            <person name="Oguchi A."/>
        </authorList>
    </citation>
    <scope>NUCLEOTIDE SEQUENCE [LARGE SCALE GENOMIC DNA]</scope>
    <source>
        <strain evidence="1 2">NBRC 13972</strain>
    </source>
</reference>
<dbReference type="InterPro" id="IPR018775">
    <property type="entry name" value="RlaP"/>
</dbReference>
<dbReference type="PANTHER" id="PTHR34817">
    <property type="entry name" value="NUCLEOTIDYLTRANSFERASE"/>
    <property type="match status" value="1"/>
</dbReference>
<dbReference type="GO" id="GO:0016740">
    <property type="term" value="F:transferase activity"/>
    <property type="evidence" value="ECO:0007669"/>
    <property type="project" value="UniProtKB-KW"/>
</dbReference>
<dbReference type="PANTHER" id="PTHR34817:SF2">
    <property type="entry name" value="NUCLEOTIDYLTRANSFERASE"/>
    <property type="match status" value="1"/>
</dbReference>
<dbReference type="Proteomes" id="UP000334990">
    <property type="component" value="Unassembled WGS sequence"/>
</dbReference>